<dbReference type="Pfam" id="PF13483">
    <property type="entry name" value="Lactamase_B_3"/>
    <property type="match status" value="1"/>
</dbReference>
<dbReference type="SUPFAM" id="SSF56281">
    <property type="entry name" value="Metallo-hydrolase/oxidoreductase"/>
    <property type="match status" value="1"/>
</dbReference>
<dbReference type="Proteomes" id="UP000002593">
    <property type="component" value="Chromosome"/>
</dbReference>
<name>A2BL38_HYPBU</name>
<dbReference type="OrthoDB" id="28313at2157"/>
<dbReference type="EMBL" id="CP000493">
    <property type="protein sequence ID" value="ABM80699.1"/>
    <property type="molecule type" value="Genomic_DNA"/>
</dbReference>
<accession>A2BL38</accession>
<dbReference type="STRING" id="415426.Hbut_0848"/>
<dbReference type="Gene3D" id="3.60.15.10">
    <property type="entry name" value="Ribonuclease Z/Hydroxyacylglutathione hydrolase-like"/>
    <property type="match status" value="1"/>
</dbReference>
<proteinExistence type="predicted"/>
<sequence>MVLTIRWWLHACFEIEYEGKKLVIDPHDGGSLGVGLNPPATRADYVLITHDHYDHNADSVVAGDRTLVVKWRTGEFSLGPFRIKGVKLPHDEYEGRLRGFVVAYRIEAGNISIVHLSDLGRPLRPEEAEELKPVHIVMLPAGNVYTLHPRQALDSAALLDVKIVIPMHYWIPGMQLPLEPLDTLLRYAKKWRVVRYDSNEISLGLEDIPEQRTLLVLAPPGQGAGRHG</sequence>
<dbReference type="PANTHER" id="PTHR42967">
    <property type="entry name" value="METAL DEPENDENT HYDROLASE"/>
    <property type="match status" value="1"/>
</dbReference>
<gene>
    <name evidence="1" type="ordered locus">Hbut_0848</name>
</gene>
<organism evidence="1 2">
    <name type="scientific">Hyperthermus butylicus (strain DSM 5456 / JCM 9403 / PLM1-5)</name>
    <dbReference type="NCBI Taxonomy" id="415426"/>
    <lineage>
        <taxon>Archaea</taxon>
        <taxon>Thermoproteota</taxon>
        <taxon>Thermoprotei</taxon>
        <taxon>Desulfurococcales</taxon>
        <taxon>Pyrodictiaceae</taxon>
        <taxon>Hyperthermus</taxon>
    </lineage>
</organism>
<dbReference type="InterPro" id="IPR036866">
    <property type="entry name" value="RibonucZ/Hydroxyglut_hydro"/>
</dbReference>
<dbReference type="EnsemblBacteria" id="ABM80699">
    <property type="protein sequence ID" value="ABM80699"/>
    <property type="gene ID" value="Hbut_0848"/>
</dbReference>
<protein>
    <submittedName>
        <fullName evidence="1">Universally conserved protein</fullName>
    </submittedName>
</protein>
<evidence type="ECO:0000313" key="2">
    <source>
        <dbReference type="Proteomes" id="UP000002593"/>
    </source>
</evidence>
<dbReference type="AlphaFoldDB" id="A2BL38"/>
<keyword evidence="2" id="KW-1185">Reference proteome</keyword>
<dbReference type="KEGG" id="hbu:Hbut_0848"/>
<dbReference type="eggNOG" id="arCOG00497">
    <property type="taxonomic scope" value="Archaea"/>
</dbReference>
<evidence type="ECO:0000313" key="1">
    <source>
        <dbReference type="EMBL" id="ABM80699.1"/>
    </source>
</evidence>
<reference evidence="1 2" key="1">
    <citation type="journal article" date="2007" name="Archaea">
        <title>The genome of Hyperthermus butylicus: a sulfur-reducing, peptide fermenting, neutrophilic Crenarchaeote growing up to 108 degrees C.</title>
        <authorList>
            <person name="Brugger K."/>
            <person name="Chen L."/>
            <person name="Stark M."/>
            <person name="Zibat A."/>
            <person name="Redder P."/>
            <person name="Ruepp A."/>
            <person name="Awayez M."/>
            <person name="She Q."/>
            <person name="Garrett R.A."/>
            <person name="Klenk H.P."/>
        </authorList>
    </citation>
    <scope>NUCLEOTIDE SEQUENCE [LARGE SCALE GENOMIC DNA]</scope>
    <source>
        <strain evidence="2">DSM 5456 / JCM 9403 / PLM1-5</strain>
    </source>
</reference>
<dbReference type="HOGENOM" id="CLU_070010_3_0_2"/>
<dbReference type="PANTHER" id="PTHR42967:SF1">
    <property type="entry name" value="MBL FOLD METALLO-HYDROLASE"/>
    <property type="match status" value="1"/>
</dbReference>